<evidence type="ECO:0000313" key="1">
    <source>
        <dbReference type="EMBL" id="AAV76851.1"/>
    </source>
</evidence>
<organism evidence="1 2">
    <name type="scientific">Salmonella paratyphi A (strain ATCC 9150 / SARB42)</name>
    <dbReference type="NCBI Taxonomy" id="295319"/>
    <lineage>
        <taxon>Bacteria</taxon>
        <taxon>Pseudomonadati</taxon>
        <taxon>Pseudomonadota</taxon>
        <taxon>Gammaproteobacteria</taxon>
        <taxon>Enterobacterales</taxon>
        <taxon>Enterobacteriaceae</taxon>
        <taxon>Salmonella</taxon>
    </lineage>
</organism>
<dbReference type="AlphaFoldDB" id="A0A0H2WN59"/>
<dbReference type="KEGG" id="spt:SPA0867"/>
<dbReference type="EMBL" id="CP000026">
    <property type="protein sequence ID" value="AAV76851.1"/>
    <property type="molecule type" value="Genomic_DNA"/>
</dbReference>
<proteinExistence type="predicted"/>
<sequence>MKYFVKMVDTGSLTPVAEMADKFLVQAKRFPSISQAELWQTSFTSKRVWLRVVFSERE</sequence>
<reference evidence="1 2" key="1">
    <citation type="journal article" date="2004" name="Nat. Genet.">
        <title>Comparison of genome degradation in Paratyphi A and Typhi, human-restricted serovars of Salmonella enterica that cause typhoid.</title>
        <authorList>
            <person name="McClelland M."/>
            <person name="Sanderson K.E."/>
            <person name="Clifton S.W."/>
            <person name="Latreille P."/>
            <person name="Porwollik S."/>
            <person name="Sabo A."/>
            <person name="Meyer R."/>
            <person name="Bieri T."/>
            <person name="Ozersky P."/>
            <person name="McLellan M."/>
            <person name="Harkins C.R."/>
            <person name="Wang C."/>
            <person name="Nguyen C."/>
            <person name="Berghoff A."/>
            <person name="Elliott G."/>
            <person name="Kohlberg S."/>
            <person name="Strong C."/>
            <person name="Du F."/>
            <person name="Carter J."/>
            <person name="Kremizki C."/>
            <person name="Layman D."/>
            <person name="Leonard S."/>
            <person name="Sun H."/>
            <person name="Fulton L."/>
            <person name="Nash W."/>
            <person name="Miner T."/>
            <person name="Minx P."/>
            <person name="Delehaunty K."/>
            <person name="Fronick C."/>
            <person name="Magrini V."/>
            <person name="Nhan M."/>
            <person name="Warren W."/>
            <person name="Florea L."/>
            <person name="Spieth J."/>
            <person name="Wilson R.K."/>
        </authorList>
    </citation>
    <scope>NUCLEOTIDE SEQUENCE [LARGE SCALE GENOMIC DNA]</scope>
    <source>
        <strain evidence="2">ATCC 9150 / SARB42</strain>
    </source>
</reference>
<name>A0A0H2WN59_SALPA</name>
<gene>
    <name evidence="1" type="ordered locus">SPA0867</name>
</gene>
<protein>
    <submittedName>
        <fullName evidence="1">Uncharacterized protein</fullName>
    </submittedName>
</protein>
<dbReference type="Proteomes" id="UP000008185">
    <property type="component" value="Chromosome"/>
</dbReference>
<accession>A0A0H2WN59</accession>
<evidence type="ECO:0000313" key="2">
    <source>
        <dbReference type="Proteomes" id="UP000008185"/>
    </source>
</evidence>
<dbReference type="HOGENOM" id="CLU_2976683_0_0_6"/>